<dbReference type="PANTHER" id="PTHR36453">
    <property type="entry name" value="SECRETED PROTEIN-RELATED"/>
    <property type="match status" value="1"/>
</dbReference>
<organism evidence="2 3">
    <name type="scientific">Fusarium oxysporum f. sp. cubense</name>
    <dbReference type="NCBI Taxonomy" id="61366"/>
    <lineage>
        <taxon>Eukaryota</taxon>
        <taxon>Fungi</taxon>
        <taxon>Dikarya</taxon>
        <taxon>Ascomycota</taxon>
        <taxon>Pezizomycotina</taxon>
        <taxon>Sordariomycetes</taxon>
        <taxon>Hypocreomycetidae</taxon>
        <taxon>Hypocreales</taxon>
        <taxon>Nectriaceae</taxon>
        <taxon>Fusarium</taxon>
        <taxon>Fusarium oxysporum species complex</taxon>
    </lineage>
</organism>
<evidence type="ECO:0000313" key="2">
    <source>
        <dbReference type="EMBL" id="TVY63979.1"/>
    </source>
</evidence>
<evidence type="ECO:0000256" key="1">
    <source>
        <dbReference type="SAM" id="SignalP"/>
    </source>
</evidence>
<proteinExistence type="predicted"/>
<dbReference type="EMBL" id="SRMI01000009">
    <property type="protein sequence ID" value="TVY63979.1"/>
    <property type="molecule type" value="Genomic_DNA"/>
</dbReference>
<reference evidence="2 3" key="1">
    <citation type="journal article" date="2019" name="Microbiol. Resour. Announc.">
        <title>High-quality draft genome sequence of Fusarium oxysporum f. sp. cubense strain 160527, a causal agent of Panama disease.</title>
        <authorList>
            <person name="Asai S."/>
            <person name="Ayukawa Y."/>
            <person name="Gan P."/>
            <person name="Masuda S."/>
            <person name="Komatsu K."/>
            <person name="Shirasu K."/>
            <person name="Arie T."/>
        </authorList>
    </citation>
    <scope>NUCLEOTIDE SEQUENCE [LARGE SCALE GENOMIC DNA]</scope>
    <source>
        <strain evidence="2 3">160527</strain>
    </source>
</reference>
<evidence type="ECO:0000313" key="3">
    <source>
        <dbReference type="Proteomes" id="UP000320707"/>
    </source>
</evidence>
<comment type="caution">
    <text evidence="2">The sequence shown here is derived from an EMBL/GenBank/DDBJ whole genome shotgun (WGS) entry which is preliminary data.</text>
</comment>
<dbReference type="InterPro" id="IPR011050">
    <property type="entry name" value="Pectin_lyase_fold/virulence"/>
</dbReference>
<dbReference type="InterPro" id="IPR006626">
    <property type="entry name" value="PbH1"/>
</dbReference>
<protein>
    <recommendedName>
        <fullName evidence="4">Right handed beta helix domain-containing protein</fullName>
    </recommendedName>
</protein>
<dbReference type="Proteomes" id="UP000320707">
    <property type="component" value="Unassembled WGS sequence"/>
</dbReference>
<feature type="signal peptide" evidence="1">
    <location>
        <begin position="1"/>
        <end position="19"/>
    </location>
</feature>
<feature type="chain" id="PRO_5022230178" description="Right handed beta helix domain-containing protein" evidence="1">
    <location>
        <begin position="20"/>
        <end position="933"/>
    </location>
</feature>
<dbReference type="InterPro" id="IPR012334">
    <property type="entry name" value="Pectin_lyas_fold"/>
</dbReference>
<dbReference type="SUPFAM" id="SSF51126">
    <property type="entry name" value="Pectin lyase-like"/>
    <property type="match status" value="1"/>
</dbReference>
<gene>
    <name evidence="2" type="ORF">Focb16_v015415</name>
</gene>
<evidence type="ECO:0008006" key="4">
    <source>
        <dbReference type="Google" id="ProtNLM"/>
    </source>
</evidence>
<accession>A0A559KVH2</accession>
<dbReference type="SMART" id="SM00710">
    <property type="entry name" value="PbH1"/>
    <property type="match status" value="7"/>
</dbReference>
<name>A0A559KVH2_FUSOC</name>
<dbReference type="PANTHER" id="PTHR36453:SF2">
    <property type="entry name" value="APPLE DOMAIN-CONTAINING PROTEIN"/>
    <property type="match status" value="1"/>
</dbReference>
<dbReference type="AlphaFoldDB" id="A0A559KVH2"/>
<keyword evidence="1" id="KW-0732">Signal</keyword>
<dbReference type="Gene3D" id="2.160.20.10">
    <property type="entry name" value="Single-stranded right-handed beta-helix, Pectin lyase-like"/>
    <property type="match status" value="1"/>
</dbReference>
<sequence length="933" mass="99690">MKANLLSLLCLLGAGAVSADTDIYVSPSGSDSGSGSQSSPYKSLTKAQQAVRSALGPSSSGAITVHLGGGTYTLSKPLVLTSDDSGSSGTPVVWTSSDNATISGGLKITGWKLGSDGIYSASVPPNTYSRNLYVDGWAVVPARRMITRRDFKFSDTGMSWTSTAYDHLKSVRNISKAEVRFINSFTNRIAPILSLTGSQITFNGTNWNNNIIGYDTVNHPFVEHGVWIQNSYDLFSDGGQFFLDTDASTVYYKPLDGQDMSKVEAYLAIQEALVVVGGTYDDPAHDITFSGINFAHTTWLRPGQGYGYADQQTGGYMPAIKNYTDFEASRGEWWQMPSAIQISAAQNIHFANGTIWQLGAGGVGIGGDPNAHITGTGYGANKVSVTGCYFTQVMGNSITAGGINPNAHHPKDTRMINTGISIQENIFYNTSSLYPSTVPIFASYVQYSDFTNNDISQVPYSGFCIGYGWGLVDAGGSPLYQQRGTYKYWPVYDTPTTSMNNVVHGNLIQNFGNVLTDLGGIYTLGKSPGTYITENHIQSTRGYAVYTDEGTNSHLFQRNNQFGISWLHANEGYPFTTGNNTFQDNIRYNGADVVDYANGTAPLGHTYQRNYWVRNLNQTTVLSAKVGWRAGIPPAKRAGRPVANLNNSPDAAVELEFPSSGNGAVLLRLSNFDDVDFTSVKISASITPSTNLTLSSVSVPSSIPANSFAVAKYKVTGSPCTPPTFQGTVTYTNPRTSTTKTLTISGVIVGLGVLDSSFSTASTTYATFGQTCKNLGIRSSNRDTWTPNDDWSVIKTDSISTKGSIAAKVLSVDQGSGRGGVVARNSLVPFSNTTGYAEVVVIGSGGIVFRWDDQGVGRITNQTVVGGIKAPVCVRLDIDGSNFAPFYSTDCQKWSSVRDAVSVPGRKGSSEVGLIGTASSAMTNSTALFTLDI</sequence>